<gene>
    <name evidence="2" type="ORF">BCR33DRAFT_831610</name>
</gene>
<protein>
    <submittedName>
        <fullName evidence="2">Uncharacterized protein</fullName>
    </submittedName>
</protein>
<name>A0A1Y2BWQ9_9FUNG</name>
<dbReference type="OrthoDB" id="2159705at2759"/>
<comment type="caution">
    <text evidence="2">The sequence shown here is derived from an EMBL/GenBank/DDBJ whole genome shotgun (WGS) entry which is preliminary data.</text>
</comment>
<proteinExistence type="predicted"/>
<dbReference type="AlphaFoldDB" id="A0A1Y2BWQ9"/>
<sequence length="341" mass="36925">MSSCRDALSSFYISERSCGHAPSSFEIAKCACHVSPSFVFDMCNGTDVPEETWRPMYENGLKIQEDGCRRIGSASTISTIPTTETTKPLTSACQTALTEVSRASRECFQIPDSESPSKCYCTALNPESIYTSCCLHNNRSLWYPTYKQTASARDAYCKSANIQIPTPTPYASTNKREHHLTPSPSTTNLNHPSIRTPICVQGPGYATASNSITPLPNPKTTRECANECESRASTNPSINYSGLVETGHRVTCYCLLNFTATLTTGCHACRSSPLSLCGNGNPMNGAIGRIAVVPVSKQSLTATAHHKIVENNLVQRDVENRDAGGSSKLLSLAFLLVLLSF</sequence>
<reference evidence="2 3" key="1">
    <citation type="submission" date="2016-07" db="EMBL/GenBank/DDBJ databases">
        <title>Pervasive Adenine N6-methylation of Active Genes in Fungi.</title>
        <authorList>
            <consortium name="DOE Joint Genome Institute"/>
            <person name="Mondo S.J."/>
            <person name="Dannebaum R.O."/>
            <person name="Kuo R.C."/>
            <person name="Labutti K."/>
            <person name="Haridas S."/>
            <person name="Kuo A."/>
            <person name="Salamov A."/>
            <person name="Ahrendt S.R."/>
            <person name="Lipzen A."/>
            <person name="Sullivan W."/>
            <person name="Andreopoulos W.B."/>
            <person name="Clum A."/>
            <person name="Lindquist E."/>
            <person name="Daum C."/>
            <person name="Ramamoorthy G.K."/>
            <person name="Gryganskyi A."/>
            <person name="Culley D."/>
            <person name="Magnuson J.K."/>
            <person name="James T.Y."/>
            <person name="O'Malley M.A."/>
            <person name="Stajich J.E."/>
            <person name="Spatafora J.W."/>
            <person name="Visel A."/>
            <person name="Grigoriev I.V."/>
        </authorList>
    </citation>
    <scope>NUCLEOTIDE SEQUENCE [LARGE SCALE GENOMIC DNA]</scope>
    <source>
        <strain evidence="2 3">JEL800</strain>
    </source>
</reference>
<keyword evidence="3" id="KW-1185">Reference proteome</keyword>
<evidence type="ECO:0000313" key="2">
    <source>
        <dbReference type="EMBL" id="ORY39191.1"/>
    </source>
</evidence>
<dbReference type="EMBL" id="MCGO01000041">
    <property type="protein sequence ID" value="ORY39191.1"/>
    <property type="molecule type" value="Genomic_DNA"/>
</dbReference>
<feature type="region of interest" description="Disordered" evidence="1">
    <location>
        <begin position="168"/>
        <end position="187"/>
    </location>
</feature>
<evidence type="ECO:0000313" key="3">
    <source>
        <dbReference type="Proteomes" id="UP000193642"/>
    </source>
</evidence>
<organism evidence="2 3">
    <name type="scientific">Rhizoclosmatium globosum</name>
    <dbReference type="NCBI Taxonomy" id="329046"/>
    <lineage>
        <taxon>Eukaryota</taxon>
        <taxon>Fungi</taxon>
        <taxon>Fungi incertae sedis</taxon>
        <taxon>Chytridiomycota</taxon>
        <taxon>Chytridiomycota incertae sedis</taxon>
        <taxon>Chytridiomycetes</taxon>
        <taxon>Chytridiales</taxon>
        <taxon>Chytriomycetaceae</taxon>
        <taxon>Rhizoclosmatium</taxon>
    </lineage>
</organism>
<accession>A0A1Y2BWQ9</accession>
<evidence type="ECO:0000256" key="1">
    <source>
        <dbReference type="SAM" id="MobiDB-lite"/>
    </source>
</evidence>
<dbReference type="Proteomes" id="UP000193642">
    <property type="component" value="Unassembled WGS sequence"/>
</dbReference>